<dbReference type="Pfam" id="PF16862">
    <property type="entry name" value="Glyco_hydro_79C"/>
    <property type="match status" value="1"/>
</dbReference>
<dbReference type="VEuPathDB" id="FungiDB:GLRG_00365"/>
<dbReference type="HOGENOM" id="CLU_022148_4_0_1"/>
<dbReference type="OrthoDB" id="2796951at2759"/>
<feature type="signal peptide" evidence="1">
    <location>
        <begin position="1"/>
        <end position="19"/>
    </location>
</feature>
<dbReference type="PANTHER" id="PTHR36183:SF3">
    <property type="entry name" value="BETA-GLUCURONIDASE C-TERMINAL DOMAIN-CONTAINING PROTEIN"/>
    <property type="match status" value="1"/>
</dbReference>
<dbReference type="RefSeq" id="XP_008089241.1">
    <property type="nucleotide sequence ID" value="XM_008091050.1"/>
</dbReference>
<dbReference type="Gene3D" id="3.20.20.80">
    <property type="entry name" value="Glycosidases"/>
    <property type="match status" value="1"/>
</dbReference>
<dbReference type="PANTHER" id="PTHR36183">
    <property type="entry name" value="BETA-GLUCURONIDASE"/>
    <property type="match status" value="1"/>
</dbReference>
<sequence length="479" mass="50629">MVFSSLLAYLVAAAQIAAAVNFTIPSSVNADSLSYAPLEPAPVGLSFEFFTFPSYFDNITATQQCLSNLKDLTGTWPPIRIGGTTQDRASYDASSSAYVVYSVSDAADAPSNLTFGPNFIKLAATYAGNVTLGLNRGRNNINNTISAGKAAVQEMANLYAIELGNEPEYWHGVQPIASGTWSPAADAESQDSWSIAFGDAIGRKSIIQAGNSNIPPPQWGAEELIGSSNSTVRDYVRTYSHHNYPGGTVTSLMSHANIARNIHLFDADIASALAVHKPYVFGETNSVAGGGAASVSPTFGAALWVMDYSVRLAVSNVSRSYFHQGTIGNSPYSFFGSSSIGTPYVGAYAATAFMAGAKYLAALDDGTLAFAAYVTFDSDGAPLRALLYNSNYYNGSGIRSSELFTLSNLSATLVQSKRITAGSAEARQDRGDAALFGQQHFNNITCTIGGTETFEKTLVLEGQAVLEVAASEALLVYLQ</sequence>
<evidence type="ECO:0000256" key="1">
    <source>
        <dbReference type="SAM" id="SignalP"/>
    </source>
</evidence>
<name>E3Q2C0_COLGM</name>
<evidence type="ECO:0000259" key="2">
    <source>
        <dbReference type="Pfam" id="PF16862"/>
    </source>
</evidence>
<dbReference type="Proteomes" id="UP000008782">
    <property type="component" value="Unassembled WGS sequence"/>
</dbReference>
<evidence type="ECO:0000313" key="3">
    <source>
        <dbReference type="EMBL" id="EFQ25221.1"/>
    </source>
</evidence>
<dbReference type="EMBL" id="GG697331">
    <property type="protein sequence ID" value="EFQ25221.1"/>
    <property type="molecule type" value="Genomic_DNA"/>
</dbReference>
<dbReference type="STRING" id="645133.E3Q2C0"/>
<dbReference type="AlphaFoldDB" id="E3Q2C0"/>
<keyword evidence="4" id="KW-1185">Reference proteome</keyword>
<feature type="domain" description="Beta-glucuronidase C-terminal" evidence="2">
    <location>
        <begin position="372"/>
        <end position="475"/>
    </location>
</feature>
<dbReference type="eggNOG" id="ENOG502R0IR">
    <property type="taxonomic scope" value="Eukaryota"/>
</dbReference>
<dbReference type="InterPro" id="IPR031728">
    <property type="entry name" value="GlcAase_C"/>
</dbReference>
<dbReference type="GeneID" id="24405730"/>
<accession>E3Q2C0</accession>
<gene>
    <name evidence="3" type="ORF">GLRG_00365</name>
</gene>
<dbReference type="InterPro" id="IPR017853">
    <property type="entry name" value="GH"/>
</dbReference>
<evidence type="ECO:0000313" key="4">
    <source>
        <dbReference type="Proteomes" id="UP000008782"/>
    </source>
</evidence>
<feature type="chain" id="PRO_5003179335" description="Beta-glucuronidase C-terminal domain-containing protein" evidence="1">
    <location>
        <begin position="20"/>
        <end position="479"/>
    </location>
</feature>
<dbReference type="InterPro" id="IPR052974">
    <property type="entry name" value="GH79_Enzymes"/>
</dbReference>
<reference evidence="4" key="1">
    <citation type="journal article" date="2012" name="Nat. Genet.">
        <title>Lifestyle transitions in plant pathogenic Colletotrichum fungi deciphered by genome and transcriptome analyses.</title>
        <authorList>
            <person name="O'Connell R.J."/>
            <person name="Thon M.R."/>
            <person name="Hacquard S."/>
            <person name="Amyotte S.G."/>
            <person name="Kleemann J."/>
            <person name="Torres M.F."/>
            <person name="Damm U."/>
            <person name="Buiate E.A."/>
            <person name="Epstein L."/>
            <person name="Alkan N."/>
            <person name="Altmueller J."/>
            <person name="Alvarado-Balderrama L."/>
            <person name="Bauser C.A."/>
            <person name="Becker C."/>
            <person name="Birren B.W."/>
            <person name="Chen Z."/>
            <person name="Choi J."/>
            <person name="Crouch J.A."/>
            <person name="Duvick J.P."/>
            <person name="Farman M.A."/>
            <person name="Gan P."/>
            <person name="Heiman D."/>
            <person name="Henrissat B."/>
            <person name="Howard R.J."/>
            <person name="Kabbage M."/>
            <person name="Koch C."/>
            <person name="Kracher B."/>
            <person name="Kubo Y."/>
            <person name="Law A.D."/>
            <person name="Lebrun M.-H."/>
            <person name="Lee Y.-H."/>
            <person name="Miyara I."/>
            <person name="Moore N."/>
            <person name="Neumann U."/>
            <person name="Nordstroem K."/>
            <person name="Panaccione D.G."/>
            <person name="Panstruga R."/>
            <person name="Place M."/>
            <person name="Proctor R.H."/>
            <person name="Prusky D."/>
            <person name="Rech G."/>
            <person name="Reinhardt R."/>
            <person name="Rollins J.A."/>
            <person name="Rounsley S."/>
            <person name="Schardl C.L."/>
            <person name="Schwartz D.C."/>
            <person name="Shenoy N."/>
            <person name="Shirasu K."/>
            <person name="Sikhakolli U.R."/>
            <person name="Stueber K."/>
            <person name="Sukno S.A."/>
            <person name="Sweigard J.A."/>
            <person name="Takano Y."/>
            <person name="Takahara H."/>
            <person name="Trail F."/>
            <person name="van der Does H.C."/>
            <person name="Voll L.M."/>
            <person name="Will I."/>
            <person name="Young S."/>
            <person name="Zeng Q."/>
            <person name="Zhang J."/>
            <person name="Zhou S."/>
            <person name="Dickman M.B."/>
            <person name="Schulze-Lefert P."/>
            <person name="Ver Loren van Themaat E."/>
            <person name="Ma L.-J."/>
            <person name="Vaillancourt L.J."/>
        </authorList>
    </citation>
    <scope>NUCLEOTIDE SEQUENCE [LARGE SCALE GENOMIC DNA]</scope>
    <source>
        <strain evidence="4">M1.001 / M2 / FGSC 10212</strain>
    </source>
</reference>
<dbReference type="SUPFAM" id="SSF51445">
    <property type="entry name" value="(Trans)glycosidases"/>
    <property type="match status" value="1"/>
</dbReference>
<keyword evidence="1" id="KW-0732">Signal</keyword>
<proteinExistence type="predicted"/>
<organism evidence="4">
    <name type="scientific">Colletotrichum graminicola (strain M1.001 / M2 / FGSC 10212)</name>
    <name type="common">Maize anthracnose fungus</name>
    <name type="synonym">Glomerella graminicola</name>
    <dbReference type="NCBI Taxonomy" id="645133"/>
    <lineage>
        <taxon>Eukaryota</taxon>
        <taxon>Fungi</taxon>
        <taxon>Dikarya</taxon>
        <taxon>Ascomycota</taxon>
        <taxon>Pezizomycotina</taxon>
        <taxon>Sordariomycetes</taxon>
        <taxon>Hypocreomycetidae</taxon>
        <taxon>Glomerellales</taxon>
        <taxon>Glomerellaceae</taxon>
        <taxon>Colletotrichum</taxon>
        <taxon>Colletotrichum graminicola species complex</taxon>
    </lineage>
</organism>
<protein>
    <recommendedName>
        <fullName evidence="2">Beta-glucuronidase C-terminal domain-containing protein</fullName>
    </recommendedName>
</protein>